<dbReference type="EMBL" id="CP053709">
    <property type="protein sequence ID" value="QKE92985.1"/>
    <property type="molecule type" value="Genomic_DNA"/>
</dbReference>
<organism evidence="1 2">
    <name type="scientific">Lichenicola cladoniae</name>
    <dbReference type="NCBI Taxonomy" id="1484109"/>
    <lineage>
        <taxon>Bacteria</taxon>
        <taxon>Pseudomonadati</taxon>
        <taxon>Pseudomonadota</taxon>
        <taxon>Alphaproteobacteria</taxon>
        <taxon>Acetobacterales</taxon>
        <taxon>Acetobacteraceae</taxon>
        <taxon>Lichenicola</taxon>
    </lineage>
</organism>
<name>A0A6M8HXR7_9PROT</name>
<evidence type="ECO:0000313" key="2">
    <source>
        <dbReference type="Proteomes" id="UP000500767"/>
    </source>
</evidence>
<evidence type="ECO:0000313" key="1">
    <source>
        <dbReference type="EMBL" id="QKE92985.1"/>
    </source>
</evidence>
<reference evidence="1 2" key="1">
    <citation type="journal article" date="2014" name="World J. Microbiol. Biotechnol.">
        <title>Biodiversity and physiological characteristics of Antarctic and Arctic lichens-associated bacteria.</title>
        <authorList>
            <person name="Lee Y.M."/>
            <person name="Kim E.H."/>
            <person name="Lee H.K."/>
            <person name="Hong S.G."/>
        </authorList>
    </citation>
    <scope>NUCLEOTIDE SEQUENCE [LARGE SCALE GENOMIC DNA]</scope>
    <source>
        <strain evidence="1 2">PAMC 26569</strain>
        <plasmid evidence="1">unnamed1</plasmid>
    </source>
</reference>
<sequence length="64" mass="7008">MHGKVSQTRLLAHIVEHPTGGGGPTHRRNGRKLLFTEADYARLLESFAPVPRESRLAIAAAPHN</sequence>
<dbReference type="AlphaFoldDB" id="A0A6M8HXR7"/>
<proteinExistence type="predicted"/>
<dbReference type="RefSeq" id="WP_172443541.1">
    <property type="nucleotide sequence ID" value="NZ_CP053709.1"/>
</dbReference>
<dbReference type="Proteomes" id="UP000500767">
    <property type="component" value="Plasmid unnamed1"/>
</dbReference>
<gene>
    <name evidence="1" type="ORF">HN018_22515</name>
</gene>
<geneLocation type="plasmid" evidence="1 2">
    <name>unnamed1</name>
</geneLocation>
<protein>
    <submittedName>
        <fullName evidence="1">Uncharacterized protein</fullName>
    </submittedName>
</protein>
<keyword evidence="1" id="KW-0614">Plasmid</keyword>
<accession>A0A6M8HXR7</accession>
<keyword evidence="2" id="KW-1185">Reference proteome</keyword>
<dbReference type="KEGG" id="lck:HN018_22515"/>